<comment type="caution">
    <text evidence="1">The sequence shown here is derived from an EMBL/GenBank/DDBJ whole genome shotgun (WGS) entry which is preliminary data.</text>
</comment>
<name>A0A4C1V9B1_EUMVA</name>
<evidence type="ECO:0000313" key="2">
    <source>
        <dbReference type="Proteomes" id="UP000299102"/>
    </source>
</evidence>
<sequence length="106" mass="11082">MHTSNPSVLPASRVGIGYVIERTLMERKSNGGGRSERPELLVTGQNETNGLLSGRLIFPYWEVIKSAGAAPAAAGSPANGYYLGIILSWPICLKPLTAAQGGGSVN</sequence>
<dbReference type="AlphaFoldDB" id="A0A4C1V9B1"/>
<dbReference type="EMBL" id="BGZK01000289">
    <property type="protein sequence ID" value="GBP34534.1"/>
    <property type="molecule type" value="Genomic_DNA"/>
</dbReference>
<protein>
    <submittedName>
        <fullName evidence="1">Uncharacterized protein</fullName>
    </submittedName>
</protein>
<accession>A0A4C1V9B1</accession>
<organism evidence="1 2">
    <name type="scientific">Eumeta variegata</name>
    <name type="common">Bagworm moth</name>
    <name type="synonym">Eumeta japonica</name>
    <dbReference type="NCBI Taxonomy" id="151549"/>
    <lineage>
        <taxon>Eukaryota</taxon>
        <taxon>Metazoa</taxon>
        <taxon>Ecdysozoa</taxon>
        <taxon>Arthropoda</taxon>
        <taxon>Hexapoda</taxon>
        <taxon>Insecta</taxon>
        <taxon>Pterygota</taxon>
        <taxon>Neoptera</taxon>
        <taxon>Endopterygota</taxon>
        <taxon>Lepidoptera</taxon>
        <taxon>Glossata</taxon>
        <taxon>Ditrysia</taxon>
        <taxon>Tineoidea</taxon>
        <taxon>Psychidae</taxon>
        <taxon>Oiketicinae</taxon>
        <taxon>Eumeta</taxon>
    </lineage>
</organism>
<reference evidence="1 2" key="1">
    <citation type="journal article" date="2019" name="Commun. Biol.">
        <title>The bagworm genome reveals a unique fibroin gene that provides high tensile strength.</title>
        <authorList>
            <person name="Kono N."/>
            <person name="Nakamura H."/>
            <person name="Ohtoshi R."/>
            <person name="Tomita M."/>
            <person name="Numata K."/>
            <person name="Arakawa K."/>
        </authorList>
    </citation>
    <scope>NUCLEOTIDE SEQUENCE [LARGE SCALE GENOMIC DNA]</scope>
</reference>
<gene>
    <name evidence="1" type="ORF">EVAR_29931_1</name>
</gene>
<proteinExistence type="predicted"/>
<dbReference type="Proteomes" id="UP000299102">
    <property type="component" value="Unassembled WGS sequence"/>
</dbReference>
<keyword evidence="2" id="KW-1185">Reference proteome</keyword>
<evidence type="ECO:0000313" key="1">
    <source>
        <dbReference type="EMBL" id="GBP34534.1"/>
    </source>
</evidence>